<dbReference type="RefSeq" id="WP_016034227.1">
    <property type="nucleotide sequence ID" value="NZ_BINL01000017.1"/>
</dbReference>
<protein>
    <submittedName>
        <fullName evidence="1">Uncharacterized protein</fullName>
    </submittedName>
</protein>
<organism evidence="1 2">
    <name type="scientific">Clostridioides difficile</name>
    <name type="common">Peptoclostridium difficile</name>
    <dbReference type="NCBI Taxonomy" id="1496"/>
    <lineage>
        <taxon>Bacteria</taxon>
        <taxon>Bacillati</taxon>
        <taxon>Bacillota</taxon>
        <taxon>Clostridia</taxon>
        <taxon>Peptostreptococcales</taxon>
        <taxon>Peptostreptococcaceae</taxon>
        <taxon>Clostridioides</taxon>
    </lineage>
</organism>
<sequence>MIKNNVLSYEEKIKVLKKHGYSDFTKEYVLKEFDKEHAFYKSFLRAIEKEDDGKGVLIKKIGKGQHQFSKGFIKTHTISELLEEAKRIRKILE</sequence>
<evidence type="ECO:0000313" key="1">
    <source>
        <dbReference type="EMBL" id="SJS39109.1"/>
    </source>
</evidence>
<comment type="caution">
    <text evidence="1">The sequence shown here is derived from an EMBL/GenBank/DDBJ whole genome shotgun (WGS) entry which is preliminary data.</text>
</comment>
<dbReference type="AlphaFoldDB" id="A0A9X8RJ00"/>
<dbReference type="EMBL" id="FUPS01000006">
    <property type="protein sequence ID" value="SJS39109.1"/>
    <property type="molecule type" value="Genomic_DNA"/>
</dbReference>
<name>A0A9X8RJ00_CLODI</name>
<accession>A0A9X8RJ00</accession>
<reference evidence="1 2" key="1">
    <citation type="submission" date="2017-02" db="EMBL/GenBank/DDBJ databases">
        <authorList>
            <consortium name="Pathogen Informatics"/>
        </authorList>
    </citation>
    <scope>NUCLEOTIDE SEQUENCE [LARGE SCALE GENOMIC DNA]</scope>
    <source>
        <strain evidence="1 2">VRECD0157</strain>
    </source>
</reference>
<gene>
    <name evidence="1" type="ORF">SAMEA3375112_01958</name>
</gene>
<evidence type="ECO:0000313" key="2">
    <source>
        <dbReference type="Proteomes" id="UP000189137"/>
    </source>
</evidence>
<dbReference type="Proteomes" id="UP000189137">
    <property type="component" value="Unassembled WGS sequence"/>
</dbReference>
<proteinExistence type="predicted"/>